<dbReference type="Proteomes" id="UP000735874">
    <property type="component" value="Unassembled WGS sequence"/>
</dbReference>
<reference evidence="6" key="2">
    <citation type="submission" date="2018-05" db="EMBL/GenBank/DDBJ databases">
        <title>Effector identification in a new, highly contiguous assembly of the strawberry crown rot pathogen Phytophthora cactorum.</title>
        <authorList>
            <person name="Armitage A.D."/>
            <person name="Nellist C.F."/>
            <person name="Bates H."/>
            <person name="Vickerstaff R.J."/>
            <person name="Harrison R.J."/>
        </authorList>
    </citation>
    <scope>NUCLEOTIDE SEQUENCE</scope>
    <source>
        <strain evidence="3">15-7</strain>
        <strain evidence="4">4040</strain>
        <strain evidence="5">P415</strain>
        <strain evidence="6">P421</strain>
    </source>
</reference>
<keyword evidence="1" id="KW-0175">Coiled coil</keyword>
<feature type="compositionally biased region" description="Polar residues" evidence="2">
    <location>
        <begin position="66"/>
        <end position="85"/>
    </location>
</feature>
<evidence type="ECO:0008006" key="9">
    <source>
        <dbReference type="Google" id="ProtNLM"/>
    </source>
</evidence>
<feature type="region of interest" description="Disordered" evidence="2">
    <location>
        <begin position="66"/>
        <end position="121"/>
    </location>
</feature>
<gene>
    <name evidence="7" type="ORF">PC110_g8334</name>
    <name evidence="3" type="ORF">PC113_g16188</name>
    <name evidence="4" type="ORF">PC117_g19187</name>
    <name evidence="5" type="ORF">PC118_g11003</name>
    <name evidence="6" type="ORF">PC129_g14454</name>
</gene>
<reference evidence="7 8" key="1">
    <citation type="submission" date="2018-01" db="EMBL/GenBank/DDBJ databases">
        <title>Draft genome of the strawberry crown rot pathogen Phytophthora cactorum.</title>
        <authorList>
            <person name="Armitage A.D."/>
            <person name="Lysoe E."/>
            <person name="Nellist C.F."/>
            <person name="Harrison R.J."/>
            <person name="Brurberg M.B."/>
        </authorList>
    </citation>
    <scope>NUCLEOTIDE SEQUENCE [LARGE SCALE GENOMIC DNA]</scope>
    <source>
        <strain evidence="7 8">10300</strain>
    </source>
</reference>
<dbReference type="CDD" id="cd14686">
    <property type="entry name" value="bZIP"/>
    <property type="match status" value="1"/>
</dbReference>
<dbReference type="EMBL" id="MJFZ01000171">
    <property type="protein sequence ID" value="RAW35359.1"/>
    <property type="molecule type" value="Genomic_DNA"/>
</dbReference>
<dbReference type="AlphaFoldDB" id="A0A329SF88"/>
<evidence type="ECO:0000313" key="3">
    <source>
        <dbReference type="EMBL" id="KAG2851116.1"/>
    </source>
</evidence>
<keyword evidence="8" id="KW-1185">Reference proteome</keyword>
<dbReference type="EMBL" id="RCMG01000630">
    <property type="protein sequence ID" value="KAG2851116.1"/>
    <property type="molecule type" value="Genomic_DNA"/>
</dbReference>
<evidence type="ECO:0000313" key="5">
    <source>
        <dbReference type="EMBL" id="KAG2980738.1"/>
    </source>
</evidence>
<dbReference type="Proteomes" id="UP000251314">
    <property type="component" value="Unassembled WGS sequence"/>
</dbReference>
<dbReference type="Proteomes" id="UP000736787">
    <property type="component" value="Unassembled WGS sequence"/>
</dbReference>
<evidence type="ECO:0000256" key="1">
    <source>
        <dbReference type="SAM" id="Coils"/>
    </source>
</evidence>
<evidence type="ECO:0000313" key="4">
    <source>
        <dbReference type="EMBL" id="KAG2911372.1"/>
    </source>
</evidence>
<protein>
    <recommendedName>
        <fullName evidence="9">BZIP domain-containing protein</fullName>
    </recommendedName>
</protein>
<dbReference type="EMBL" id="RCML01000326">
    <property type="protein sequence ID" value="KAG2980738.1"/>
    <property type="molecule type" value="Genomic_DNA"/>
</dbReference>
<comment type="caution">
    <text evidence="7">The sequence shown here is derived from an EMBL/GenBank/DDBJ whole genome shotgun (WGS) entry which is preliminary data.</text>
</comment>
<feature type="compositionally biased region" description="Basic residues" evidence="2">
    <location>
        <begin position="86"/>
        <end position="101"/>
    </location>
</feature>
<evidence type="ECO:0000313" key="7">
    <source>
        <dbReference type="EMBL" id="RAW35359.1"/>
    </source>
</evidence>
<name>A0A329SF88_9STRA</name>
<evidence type="ECO:0000313" key="8">
    <source>
        <dbReference type="Proteomes" id="UP000251314"/>
    </source>
</evidence>
<dbReference type="Proteomes" id="UP000697107">
    <property type="component" value="Unassembled WGS sequence"/>
</dbReference>
<feature type="coiled-coil region" evidence="1">
    <location>
        <begin position="124"/>
        <end position="158"/>
    </location>
</feature>
<dbReference type="EMBL" id="RCMK01000819">
    <property type="protein sequence ID" value="KAG2911372.1"/>
    <property type="molecule type" value="Genomic_DNA"/>
</dbReference>
<dbReference type="Proteomes" id="UP000760860">
    <property type="component" value="Unassembled WGS sequence"/>
</dbReference>
<evidence type="ECO:0000313" key="6">
    <source>
        <dbReference type="EMBL" id="KAG3214637.1"/>
    </source>
</evidence>
<organism evidence="7 8">
    <name type="scientific">Phytophthora cactorum</name>
    <dbReference type="NCBI Taxonomy" id="29920"/>
    <lineage>
        <taxon>Eukaryota</taxon>
        <taxon>Sar</taxon>
        <taxon>Stramenopiles</taxon>
        <taxon>Oomycota</taxon>
        <taxon>Peronosporomycetes</taxon>
        <taxon>Peronosporales</taxon>
        <taxon>Peronosporaceae</taxon>
        <taxon>Phytophthora</taxon>
    </lineage>
</organism>
<dbReference type="EMBL" id="RCMV01000622">
    <property type="protein sequence ID" value="KAG3214637.1"/>
    <property type="molecule type" value="Genomic_DNA"/>
</dbReference>
<feature type="region of interest" description="Disordered" evidence="2">
    <location>
        <begin position="23"/>
        <end position="43"/>
    </location>
</feature>
<accession>A0A329SF88</accession>
<evidence type="ECO:0000256" key="2">
    <source>
        <dbReference type="SAM" id="MobiDB-lite"/>
    </source>
</evidence>
<dbReference type="OrthoDB" id="127157at2759"/>
<proteinExistence type="predicted"/>
<sequence>METTPHPPGIHTLSDSVIRSVALRSSPSRHGRLGGRGYDYSDRLQPNEYLRDRSFAVTEMERITSNDAGLNSLRQSSMVPSTQRPATRHSSAKRYKLSGRRSQKDKEGDTSMAKRRRAYDRMRQQKYQARQREYEEELENATRQVKEETAQLWRYRGKLTSQAPRSLTIWIVATEYLRIFGRGVITCDDITPNDLDFLHAAMAPDVIIDTASGAHTLMRNRILFTQWFPDVRIQLKQLKQITEHSLIAFTTTSFTISAAAMKGAFPHLFQANEGTRSARVAARLRDQHLVLQSSVCFGWDEESKQVIRIHHQVDLVSVLVHILGNLEDVVLVFIGAQISPECVVRDNPSSFTFSCDAE</sequence>
<dbReference type="VEuPathDB" id="FungiDB:PC110_g8334"/>